<dbReference type="PANTHER" id="PTHR34512">
    <property type="entry name" value="CELL SURFACE PROTEIN"/>
    <property type="match status" value="1"/>
</dbReference>
<feature type="signal peptide" evidence="1">
    <location>
        <begin position="1"/>
        <end position="24"/>
    </location>
</feature>
<dbReference type="InterPro" id="IPR002372">
    <property type="entry name" value="PQQ_rpt_dom"/>
</dbReference>
<reference evidence="5" key="2">
    <citation type="submission" date="2022-10" db="EMBL/GenBank/DDBJ databases">
        <title>Human gut microbiome strain richness.</title>
        <authorList>
            <person name="Chen-Liaw A."/>
        </authorList>
    </citation>
    <scope>NUCLEOTIDE SEQUENCE</scope>
    <source>
        <strain evidence="5">RTP21484st1_H8_RTP21484_190118</strain>
    </source>
</reference>
<dbReference type="GO" id="GO:0016787">
    <property type="term" value="F:hydrolase activity"/>
    <property type="evidence" value="ECO:0007669"/>
    <property type="project" value="InterPro"/>
</dbReference>
<dbReference type="EMBL" id="CACRTD010000054">
    <property type="protein sequence ID" value="VYT45015.1"/>
    <property type="molecule type" value="Genomic_DNA"/>
</dbReference>
<evidence type="ECO:0000256" key="1">
    <source>
        <dbReference type="SAM" id="SignalP"/>
    </source>
</evidence>
<protein>
    <submittedName>
        <fullName evidence="5">PQQ-binding-like beta-propeller repeat protein</fullName>
    </submittedName>
    <submittedName>
        <fullName evidence="6">Serine/threonine-protein kinase AfsK</fullName>
        <ecNumber evidence="6">2.7.11.1</ecNumber>
    </submittedName>
</protein>
<evidence type="ECO:0000259" key="2">
    <source>
        <dbReference type="Pfam" id="PF00149"/>
    </source>
</evidence>
<dbReference type="EC" id="2.7.11.1" evidence="6"/>
<dbReference type="InterPro" id="IPR011047">
    <property type="entry name" value="Quinoprotein_ADH-like_sf"/>
</dbReference>
<dbReference type="InterPro" id="IPR032285">
    <property type="entry name" value="Metallophos_N"/>
</dbReference>
<dbReference type="GO" id="GO:0004674">
    <property type="term" value="F:protein serine/threonine kinase activity"/>
    <property type="evidence" value="ECO:0007669"/>
    <property type="project" value="UniProtKB-EC"/>
</dbReference>
<feature type="domain" description="Calcineurin-like phosphoesterase N-terminal" evidence="4">
    <location>
        <begin position="41"/>
        <end position="106"/>
    </location>
</feature>
<dbReference type="InterPro" id="IPR029052">
    <property type="entry name" value="Metallo-depent_PP-like"/>
</dbReference>
<name>A0A6N2WTB1_BACOV</name>
<evidence type="ECO:0000313" key="6">
    <source>
        <dbReference type="EMBL" id="VYT45015.1"/>
    </source>
</evidence>
<keyword evidence="1" id="KW-0732">Signal</keyword>
<gene>
    <name evidence="6" type="primary">afsK</name>
    <name evidence="6" type="ORF">BOLFYP28_03508</name>
    <name evidence="5" type="ORF">PQ628_23370</name>
</gene>
<dbReference type="PANTHER" id="PTHR34512:SF30">
    <property type="entry name" value="OUTER MEMBRANE PROTEIN ASSEMBLY FACTOR BAMB"/>
    <property type="match status" value="1"/>
</dbReference>
<reference evidence="6" key="1">
    <citation type="submission" date="2019-11" db="EMBL/GenBank/DDBJ databases">
        <authorList>
            <person name="Feng L."/>
        </authorList>
    </citation>
    <scope>NUCLEOTIDE SEQUENCE</scope>
    <source>
        <strain evidence="6">BovatusLFYP28</strain>
    </source>
</reference>
<dbReference type="RefSeq" id="WP_138294036.1">
    <property type="nucleotide sequence ID" value="NZ_CACRTD010000054.1"/>
</dbReference>
<accession>A0A6N2WTB1</accession>
<dbReference type="AlphaFoldDB" id="A0A6N2WTB1"/>
<dbReference type="Pfam" id="PF13360">
    <property type="entry name" value="PQQ_2"/>
    <property type="match status" value="2"/>
</dbReference>
<organism evidence="6">
    <name type="scientific">Bacteroides ovatus</name>
    <dbReference type="NCBI Taxonomy" id="28116"/>
    <lineage>
        <taxon>Bacteria</taxon>
        <taxon>Pseudomonadati</taxon>
        <taxon>Bacteroidota</taxon>
        <taxon>Bacteroidia</taxon>
        <taxon>Bacteroidales</taxon>
        <taxon>Bacteroidaceae</taxon>
        <taxon>Bacteroides</taxon>
    </lineage>
</organism>
<feature type="domain" description="Calcineurin-like phosphoesterase" evidence="2">
    <location>
        <begin position="121"/>
        <end position="298"/>
    </location>
</feature>
<proteinExistence type="predicted"/>
<dbReference type="Gene3D" id="2.130.10.10">
    <property type="entry name" value="YVTN repeat-like/Quinoprotein amine dehydrogenase"/>
    <property type="match status" value="2"/>
</dbReference>
<dbReference type="Pfam" id="PF16371">
    <property type="entry name" value="MetallophosN"/>
    <property type="match status" value="1"/>
</dbReference>
<dbReference type="InterPro" id="IPR015943">
    <property type="entry name" value="WD40/YVTN_repeat-like_dom_sf"/>
</dbReference>
<feature type="chain" id="PRO_5042740119" evidence="1">
    <location>
        <begin position="25"/>
        <end position="810"/>
    </location>
</feature>
<keyword evidence="6" id="KW-0418">Kinase</keyword>
<evidence type="ECO:0000313" key="5">
    <source>
        <dbReference type="EMBL" id="MDC7961144.1"/>
    </source>
</evidence>
<sequence>MCGIIIKYGMVISLLSCIAHQTMAQYAGKVFVDENKNGLFDKGEKLLQDVSVSDGLNVVSTDSDGTFRLPGHTRAHFLFITTPSGYKTDNAYYRPIETGRMEYDFSVYPCRNGILADGTHRFIHISDTEIRGKEGNQEWVDNLCDYSNNEKIAFIVHTGDICYEAGLNSHIQLLNTSLMEDTQVFYGMGNHDLVKGGYGEELFEKIYGPTFYSFEVGNIHYVMTPMLHGDYSPYYTKEDVYHWLKNDLAHTDKRKSVIVFNHSISEDTLSFKYGISDTEYIDLPAAGLKAWLYGHWHVNQMYRHEPTGVYTICTPSPACGGIDHALSSFRVLTVDAKGGLTSELRYSYLSPFLHIVSLENGQVPVLPSGSVPLSVNAYYTASPIRSIRYWCEYEGRKVVSDKFLVRQSDFNWYDEIPLFSRWKNRRITVVVEAIFNNGEVKQTRRSVLYGKPIEQQQRLRLTWVKNIGASVYMSAPLVYQECVFMASVDDNMSGKASVVCIDAQSGTIRWRYSVRGSVRSSIAASEGLVFAQDVYGNLYAIDAENGTLVWGKNLRTGILPPLDDGLAAVGKVLYAGTGKSLYAFHAPTGKQLWKNEAWTRGEGCVATLSFGQNVLIGHANWKGLYANDATTGCLLWENKDVELIYRSASVTWVENNVYLLSSHSLFILDPTTGKIILRKKLGCSVDVNSTPLVTESEIIFGTANNGIIALDRQTLDEKWHFKTGPSLIYSSPYSIPPSSTVETTPVLMGDTVFMGASDGILYALNRTDGKLVGRFKTGVPIFSSVAVLGNALYVADFAGNVYRFILNKTL</sequence>
<dbReference type="InterPro" id="IPR018391">
    <property type="entry name" value="PQQ_b-propeller_rpt"/>
</dbReference>
<dbReference type="Gene3D" id="3.60.21.10">
    <property type="match status" value="1"/>
</dbReference>
<keyword evidence="6" id="KW-0808">Transferase</keyword>
<dbReference type="Pfam" id="PF00149">
    <property type="entry name" value="Metallophos"/>
    <property type="match status" value="1"/>
</dbReference>
<feature type="domain" description="Pyrrolo-quinoline quinone repeat" evidence="3">
    <location>
        <begin position="624"/>
        <end position="773"/>
    </location>
</feature>
<dbReference type="SUPFAM" id="SSF50998">
    <property type="entry name" value="Quinoprotein alcohol dehydrogenase-like"/>
    <property type="match status" value="1"/>
</dbReference>
<feature type="domain" description="Pyrrolo-quinoline quinone repeat" evidence="3">
    <location>
        <begin position="493"/>
        <end position="601"/>
    </location>
</feature>
<dbReference type="SUPFAM" id="SSF56300">
    <property type="entry name" value="Metallo-dependent phosphatases"/>
    <property type="match status" value="1"/>
</dbReference>
<evidence type="ECO:0000259" key="3">
    <source>
        <dbReference type="Pfam" id="PF13360"/>
    </source>
</evidence>
<dbReference type="InterPro" id="IPR004843">
    <property type="entry name" value="Calcineurin-like_PHP"/>
</dbReference>
<dbReference type="EMBL" id="JAQQPO010000038">
    <property type="protein sequence ID" value="MDC7961144.1"/>
    <property type="molecule type" value="Genomic_DNA"/>
</dbReference>
<dbReference type="Proteomes" id="UP001215078">
    <property type="component" value="Unassembled WGS sequence"/>
</dbReference>
<evidence type="ECO:0000259" key="4">
    <source>
        <dbReference type="Pfam" id="PF16371"/>
    </source>
</evidence>
<dbReference type="SMART" id="SM00564">
    <property type="entry name" value="PQQ"/>
    <property type="match status" value="7"/>
</dbReference>